<reference evidence="3" key="1">
    <citation type="journal article" date="2019" name="Int. J. Syst. Evol. Microbiol.">
        <title>The Global Catalogue of Microorganisms (GCM) 10K type strain sequencing project: providing services to taxonomists for standard genome sequencing and annotation.</title>
        <authorList>
            <consortium name="The Broad Institute Genomics Platform"/>
            <consortium name="The Broad Institute Genome Sequencing Center for Infectious Disease"/>
            <person name="Wu L."/>
            <person name="Ma J."/>
        </authorList>
    </citation>
    <scope>NUCLEOTIDE SEQUENCE [LARGE SCALE GENOMIC DNA]</scope>
    <source>
        <strain evidence="3">CGMCC 4.1469</strain>
    </source>
</reference>
<keyword evidence="1" id="KW-0472">Membrane</keyword>
<keyword evidence="1" id="KW-0812">Transmembrane</keyword>
<evidence type="ECO:0000313" key="2">
    <source>
        <dbReference type="EMBL" id="MFC5890590.1"/>
    </source>
</evidence>
<keyword evidence="3" id="KW-1185">Reference proteome</keyword>
<evidence type="ECO:0008006" key="4">
    <source>
        <dbReference type="Google" id="ProtNLM"/>
    </source>
</evidence>
<accession>A0ABW1F9R6</accession>
<dbReference type="EMBL" id="JBHSOD010000088">
    <property type="protein sequence ID" value="MFC5890590.1"/>
    <property type="molecule type" value="Genomic_DNA"/>
</dbReference>
<dbReference type="Proteomes" id="UP001596067">
    <property type="component" value="Unassembled WGS sequence"/>
</dbReference>
<feature type="transmembrane region" description="Helical" evidence="1">
    <location>
        <begin position="188"/>
        <end position="208"/>
    </location>
</feature>
<evidence type="ECO:0000313" key="3">
    <source>
        <dbReference type="Proteomes" id="UP001596067"/>
    </source>
</evidence>
<feature type="transmembrane region" description="Helical" evidence="1">
    <location>
        <begin position="408"/>
        <end position="428"/>
    </location>
</feature>
<feature type="transmembrane region" description="Helical" evidence="1">
    <location>
        <begin position="215"/>
        <end position="236"/>
    </location>
</feature>
<proteinExistence type="predicted"/>
<name>A0ABW1F9R6_9ACTN</name>
<keyword evidence="1" id="KW-1133">Transmembrane helix</keyword>
<dbReference type="RefSeq" id="WP_313765842.1">
    <property type="nucleotide sequence ID" value="NZ_BAAAVH010000012.1"/>
</dbReference>
<evidence type="ECO:0000256" key="1">
    <source>
        <dbReference type="SAM" id="Phobius"/>
    </source>
</evidence>
<comment type="caution">
    <text evidence="2">The sequence shown here is derived from an EMBL/GenBank/DDBJ whole genome shotgun (WGS) entry which is preliminary data.</text>
</comment>
<sequence length="435" mass="45651">MAWLNRATRTAPGRLRLAGALLAVVTVAFGTLTAWQVDGRARAAERVVSYSQPLSQAAADIHRSLADADTTAATGFLLAGAEPKAVRERYEQDLATASRLIAEAAARTTASSPAQGWLATLNQQVPVYAGLVETARANNRLGYPLGGAYLRYASDQMRTVLLPAAAQLSAAENQELADDYAAARSVPWAAYGLGVLALAVLVWVQVVLFRRTNRVFNVGLVAATAAVLSAVLWLTVAGTTADSALQRSEKRGAAPLRALNAARVDVLTARLAENLHLVARGSSTKYAELWSKTTEHLSGTDGPRDQPTGTLGEARSLAPAEAVDALVAAGEQFRHWRDQHAAATKLEVVDGDYQAALNATVAARPEDAAKTADASFGATDRKLAEAAGVELKQFQQAAEGVDGDLRTAAVAVAVLALVAAAAAVRGLGRRLAEYR</sequence>
<organism evidence="2 3">
    <name type="scientific">Kitasatospora aburaviensis</name>
    <dbReference type="NCBI Taxonomy" id="67265"/>
    <lineage>
        <taxon>Bacteria</taxon>
        <taxon>Bacillati</taxon>
        <taxon>Actinomycetota</taxon>
        <taxon>Actinomycetes</taxon>
        <taxon>Kitasatosporales</taxon>
        <taxon>Streptomycetaceae</taxon>
        <taxon>Kitasatospora</taxon>
    </lineage>
</organism>
<gene>
    <name evidence="2" type="ORF">ACFP0N_37120</name>
</gene>
<protein>
    <recommendedName>
        <fullName evidence="4">Secreted protein</fullName>
    </recommendedName>
</protein>